<gene>
    <name evidence="2" type="ORF">SBAD_LOCUS4924</name>
</gene>
<evidence type="ECO:0000313" key="4">
    <source>
        <dbReference type="WBParaSite" id="SBAD_0000512601-mRNA-1"/>
    </source>
</evidence>
<keyword evidence="3" id="KW-1185">Reference proteome</keyword>
<dbReference type="AlphaFoldDB" id="A0A183IMT0"/>
<evidence type="ECO:0000313" key="2">
    <source>
        <dbReference type="EMBL" id="VDP05732.1"/>
    </source>
</evidence>
<evidence type="ECO:0000256" key="1">
    <source>
        <dbReference type="SAM" id="SignalP"/>
    </source>
</evidence>
<dbReference type="Proteomes" id="UP000270296">
    <property type="component" value="Unassembled WGS sequence"/>
</dbReference>
<feature type="chain" id="PRO_5043140197" evidence="1">
    <location>
        <begin position="20"/>
        <end position="159"/>
    </location>
</feature>
<dbReference type="WBParaSite" id="SBAD_0000512601-mRNA-1">
    <property type="protein sequence ID" value="SBAD_0000512601-mRNA-1"/>
    <property type="gene ID" value="SBAD_0000512601"/>
</dbReference>
<protein>
    <submittedName>
        <fullName evidence="4">Secreted protein</fullName>
    </submittedName>
</protein>
<evidence type="ECO:0000313" key="3">
    <source>
        <dbReference type="Proteomes" id="UP000270296"/>
    </source>
</evidence>
<dbReference type="EMBL" id="UZAM01008632">
    <property type="protein sequence ID" value="VDP05732.1"/>
    <property type="molecule type" value="Genomic_DNA"/>
</dbReference>
<feature type="signal peptide" evidence="1">
    <location>
        <begin position="1"/>
        <end position="19"/>
    </location>
</feature>
<reference evidence="4" key="1">
    <citation type="submission" date="2016-06" db="UniProtKB">
        <authorList>
            <consortium name="WormBaseParasite"/>
        </authorList>
    </citation>
    <scope>IDENTIFICATION</scope>
</reference>
<reference evidence="2 3" key="2">
    <citation type="submission" date="2018-11" db="EMBL/GenBank/DDBJ databases">
        <authorList>
            <consortium name="Pathogen Informatics"/>
        </authorList>
    </citation>
    <scope>NUCLEOTIDE SEQUENCE [LARGE SCALE GENOMIC DNA]</scope>
</reference>
<name>A0A183IMT0_9BILA</name>
<keyword evidence="1" id="KW-0732">Signal</keyword>
<organism evidence="4">
    <name type="scientific">Soboliphyme baturini</name>
    <dbReference type="NCBI Taxonomy" id="241478"/>
    <lineage>
        <taxon>Eukaryota</taxon>
        <taxon>Metazoa</taxon>
        <taxon>Ecdysozoa</taxon>
        <taxon>Nematoda</taxon>
        <taxon>Enoplea</taxon>
        <taxon>Dorylaimia</taxon>
        <taxon>Dioctophymatida</taxon>
        <taxon>Dioctophymatoidea</taxon>
        <taxon>Soboliphymatidae</taxon>
        <taxon>Soboliphyme</taxon>
    </lineage>
</organism>
<proteinExistence type="predicted"/>
<sequence length="159" mass="17506">MLVVFLAGLLVMIAAKSAGRPVSHQHHMHIPHLMSYAIFPRDYSPSPSPLQWSGYYADLMMQYKRSCSGFHGKLVADYPTGSSSQFRTRRDGSTQRLKFGIDNILQLDALDDKKALTLGHFPLTDASGTVSSNPGPKFVTLVSKMTQPMVMTAVCETAE</sequence>
<accession>A0A183IMT0</accession>